<dbReference type="Proteomes" id="UP000316095">
    <property type="component" value="Unassembled WGS sequence"/>
</dbReference>
<feature type="transmembrane region" description="Helical" evidence="1">
    <location>
        <begin position="81"/>
        <end position="106"/>
    </location>
</feature>
<gene>
    <name evidence="2" type="ORF">Pan54_46230</name>
</gene>
<name>A0A5C5XLW1_9PLAN</name>
<dbReference type="RefSeq" id="WP_146505640.1">
    <property type="nucleotide sequence ID" value="NZ_SJPG01000001.1"/>
</dbReference>
<organism evidence="2 3">
    <name type="scientific">Rubinisphaera italica</name>
    <dbReference type="NCBI Taxonomy" id="2527969"/>
    <lineage>
        <taxon>Bacteria</taxon>
        <taxon>Pseudomonadati</taxon>
        <taxon>Planctomycetota</taxon>
        <taxon>Planctomycetia</taxon>
        <taxon>Planctomycetales</taxon>
        <taxon>Planctomycetaceae</taxon>
        <taxon>Rubinisphaera</taxon>
    </lineage>
</organism>
<keyword evidence="3" id="KW-1185">Reference proteome</keyword>
<accession>A0A5C5XLW1</accession>
<evidence type="ECO:0000313" key="3">
    <source>
        <dbReference type="Proteomes" id="UP000316095"/>
    </source>
</evidence>
<proteinExistence type="predicted"/>
<comment type="caution">
    <text evidence="2">The sequence shown here is derived from an EMBL/GenBank/DDBJ whole genome shotgun (WGS) entry which is preliminary data.</text>
</comment>
<keyword evidence="1" id="KW-0472">Membrane</keyword>
<evidence type="ECO:0000256" key="1">
    <source>
        <dbReference type="SAM" id="Phobius"/>
    </source>
</evidence>
<dbReference type="EMBL" id="SJPG01000001">
    <property type="protein sequence ID" value="TWT63864.1"/>
    <property type="molecule type" value="Genomic_DNA"/>
</dbReference>
<keyword evidence="1" id="KW-1133">Transmembrane helix</keyword>
<protein>
    <submittedName>
        <fullName evidence="2">Uncharacterized protein</fullName>
    </submittedName>
</protein>
<feature type="transmembrane region" description="Helical" evidence="1">
    <location>
        <begin position="47"/>
        <end position="69"/>
    </location>
</feature>
<feature type="transmembrane region" description="Helical" evidence="1">
    <location>
        <begin position="20"/>
        <end position="41"/>
    </location>
</feature>
<dbReference type="AlphaFoldDB" id="A0A5C5XLW1"/>
<evidence type="ECO:0000313" key="2">
    <source>
        <dbReference type="EMBL" id="TWT63864.1"/>
    </source>
</evidence>
<sequence length="123" mass="13776">MANQQANQERSQPPFSHVMIMAILTTVNLMFAFRFWSLLLFRRADAGWPFIPFLGLLIGLSIVLYLLFLTLKNRPASPISAVIILLCMMNAFMAIISFCVLMTVGISGANLPVPDYSLPQEPR</sequence>
<reference evidence="2 3" key="1">
    <citation type="submission" date="2019-02" db="EMBL/GenBank/DDBJ databases">
        <title>Deep-cultivation of Planctomycetes and their phenomic and genomic characterization uncovers novel biology.</title>
        <authorList>
            <person name="Wiegand S."/>
            <person name="Jogler M."/>
            <person name="Boedeker C."/>
            <person name="Pinto D."/>
            <person name="Vollmers J."/>
            <person name="Rivas-Marin E."/>
            <person name="Kohn T."/>
            <person name="Peeters S.H."/>
            <person name="Heuer A."/>
            <person name="Rast P."/>
            <person name="Oberbeckmann S."/>
            <person name="Bunk B."/>
            <person name="Jeske O."/>
            <person name="Meyerdierks A."/>
            <person name="Storesund J.E."/>
            <person name="Kallscheuer N."/>
            <person name="Luecker S."/>
            <person name="Lage O.M."/>
            <person name="Pohl T."/>
            <person name="Merkel B.J."/>
            <person name="Hornburger P."/>
            <person name="Mueller R.-W."/>
            <person name="Bruemmer F."/>
            <person name="Labrenz M."/>
            <person name="Spormann A.M."/>
            <person name="Op Den Camp H."/>
            <person name="Overmann J."/>
            <person name="Amann R."/>
            <person name="Jetten M.S.M."/>
            <person name="Mascher T."/>
            <person name="Medema M.H."/>
            <person name="Devos D.P."/>
            <person name="Kaster A.-K."/>
            <person name="Ovreas L."/>
            <person name="Rohde M."/>
            <person name="Galperin M.Y."/>
            <person name="Jogler C."/>
        </authorList>
    </citation>
    <scope>NUCLEOTIDE SEQUENCE [LARGE SCALE GENOMIC DNA]</scope>
    <source>
        <strain evidence="2 3">Pan54</strain>
    </source>
</reference>
<keyword evidence="1" id="KW-0812">Transmembrane</keyword>